<comment type="caution">
    <text evidence="1">The sequence shown here is derived from an EMBL/GenBank/DDBJ whole genome shotgun (WGS) entry which is preliminary data.</text>
</comment>
<dbReference type="RefSeq" id="XP_067919440.1">
    <property type="nucleotide sequence ID" value="XM_068068584.1"/>
</dbReference>
<accession>A0A2C6KMK9</accession>
<sequence length="66" mass="7189">MACPDENSDCHSGLSARCLIRESARCLVVLLFLLQSPSESYNSVFSAPHLSKVTRHVKAITQINSG</sequence>
<protein>
    <submittedName>
        <fullName evidence="1">Uncharacterized protein</fullName>
    </submittedName>
</protein>
<evidence type="ECO:0000313" key="2">
    <source>
        <dbReference type="Proteomes" id="UP000221165"/>
    </source>
</evidence>
<evidence type="ECO:0000313" key="1">
    <source>
        <dbReference type="EMBL" id="PHJ17725.1"/>
    </source>
</evidence>
<reference evidence="1 2" key="1">
    <citation type="journal article" date="2017" name="Int. J. Parasitol.">
        <title>The genome of the protozoan parasite Cystoisospora suis and a reverse vaccinology approach to identify vaccine candidates.</title>
        <authorList>
            <person name="Palmieri N."/>
            <person name="Shrestha A."/>
            <person name="Ruttkowski B."/>
            <person name="Beck T."/>
            <person name="Vogl C."/>
            <person name="Tomley F."/>
            <person name="Blake D.P."/>
            <person name="Joachim A."/>
        </authorList>
    </citation>
    <scope>NUCLEOTIDE SEQUENCE [LARGE SCALE GENOMIC DNA]</scope>
    <source>
        <strain evidence="1 2">Wien I</strain>
    </source>
</reference>
<dbReference type="AlphaFoldDB" id="A0A2C6KMK9"/>
<dbReference type="GeneID" id="94431795"/>
<organism evidence="1 2">
    <name type="scientific">Cystoisospora suis</name>
    <dbReference type="NCBI Taxonomy" id="483139"/>
    <lineage>
        <taxon>Eukaryota</taxon>
        <taxon>Sar</taxon>
        <taxon>Alveolata</taxon>
        <taxon>Apicomplexa</taxon>
        <taxon>Conoidasida</taxon>
        <taxon>Coccidia</taxon>
        <taxon>Eucoccidiorida</taxon>
        <taxon>Eimeriorina</taxon>
        <taxon>Sarcocystidae</taxon>
        <taxon>Cystoisospora</taxon>
    </lineage>
</organism>
<dbReference type="EMBL" id="MIGC01004733">
    <property type="protein sequence ID" value="PHJ17725.1"/>
    <property type="molecule type" value="Genomic_DNA"/>
</dbReference>
<gene>
    <name evidence="1" type="ORF">CSUI_008451</name>
</gene>
<keyword evidence="2" id="KW-1185">Reference proteome</keyword>
<name>A0A2C6KMK9_9APIC</name>
<dbReference type="Proteomes" id="UP000221165">
    <property type="component" value="Unassembled WGS sequence"/>
</dbReference>
<proteinExistence type="predicted"/>
<dbReference type="VEuPathDB" id="ToxoDB:CSUI_008451"/>